<dbReference type="InterPro" id="IPR003656">
    <property type="entry name" value="Znf_BED"/>
</dbReference>
<dbReference type="InterPro" id="IPR012337">
    <property type="entry name" value="RNaseH-like_sf"/>
</dbReference>
<organism evidence="7 8">
    <name type="scientific">Steinernema hermaphroditum</name>
    <dbReference type="NCBI Taxonomy" id="289476"/>
    <lineage>
        <taxon>Eukaryota</taxon>
        <taxon>Metazoa</taxon>
        <taxon>Ecdysozoa</taxon>
        <taxon>Nematoda</taxon>
        <taxon>Chromadorea</taxon>
        <taxon>Rhabditida</taxon>
        <taxon>Tylenchina</taxon>
        <taxon>Panagrolaimomorpha</taxon>
        <taxon>Strongyloidoidea</taxon>
        <taxon>Steinernematidae</taxon>
        <taxon>Steinernema</taxon>
    </lineage>
</organism>
<dbReference type="GO" id="GO:0003677">
    <property type="term" value="F:DNA binding"/>
    <property type="evidence" value="ECO:0007669"/>
    <property type="project" value="InterPro"/>
</dbReference>
<feature type="compositionally biased region" description="Low complexity" evidence="5">
    <location>
        <begin position="297"/>
        <end position="310"/>
    </location>
</feature>
<evidence type="ECO:0000259" key="6">
    <source>
        <dbReference type="PROSITE" id="PS50808"/>
    </source>
</evidence>
<accession>A0AA39IPD2</accession>
<evidence type="ECO:0000313" key="7">
    <source>
        <dbReference type="EMBL" id="KAK0427032.1"/>
    </source>
</evidence>
<dbReference type="Proteomes" id="UP001175271">
    <property type="component" value="Unassembled WGS sequence"/>
</dbReference>
<feature type="domain" description="BED-type" evidence="6">
    <location>
        <begin position="236"/>
        <end position="287"/>
    </location>
</feature>
<dbReference type="SUPFAM" id="SSF53098">
    <property type="entry name" value="Ribonuclease H-like"/>
    <property type="match status" value="1"/>
</dbReference>
<comment type="caution">
    <text evidence="7">The sequence shown here is derived from an EMBL/GenBank/DDBJ whole genome shotgun (WGS) entry which is preliminary data.</text>
</comment>
<dbReference type="AlphaFoldDB" id="A0AA39IPD2"/>
<sequence length="836" mass="94078">MNHEIASRLVQLYASSKNDIETCNQYRADQGRATRQVIWQHIVSTINTEFGKDYSIRQLKKKLQNMYASIKRKIGEDGQIDMSATKRARLTEGENQLLDLVGPNDFRLNSVYEGQDDMADDVSQANETVDNLSSNLLLEQLLQQQNQINGTATADMTLPVESPPSSTSSTRKRSNDGDDPLIDEDVKRPFTMPESPLDASQLAFANLISTVQSQTQLFTTPGNSDENTYARRHGRRKTHPVWNFFRPEGHPSPAAICILCNTKIAHGVSTSLCRHVLSRHREYADQLQSGTFNGHPAASGEANEEAGSAEHGTVPVPIALRSPGTLDLDHLLVQIMTRNRNESLLDNTAFKEILGLIPNYTPPTSSAFAQSLTEKMKKVEAAMAKGIYDSPSTALCINVISKDDEEVILLLSAHFVDMEKTKVSRCAVDAVVLKRKSVCMEDIAALFNNFTTLYPMADDKVNQYFVCNERSMIPHTVTGFSEGLPKNSHISSPKLTFIDISTDFMTECRAPLFWSYFDCLKTYGPTKDVLEVVDGIWQRLHNDPQAAAALADLVLPTSHAWPSKLEFYEWLQGYYKTNSAAKPEELPLPVLTREQMGLFGYFVDFMKSIRSFLDQMIPSRHPTVSLILPSVLALKQKLEVQPSDPDKATLWKLLKTTFDRHFKVILDSVNPNCDESRRVFLIASFMDRRTSYLLTREYQELAANWLNEEVRTFEDIQDPEDTHDDKSNPFSELEKLARKDSTASITSDLCREVRTYLEQFATVKVKMTFSSVEFWINRYQDLPRLTQKALQILALPTGIEFASAEELLGHASDDGDVIPIKTAAILRLNTDSFLTK</sequence>
<evidence type="ECO:0000256" key="5">
    <source>
        <dbReference type="SAM" id="MobiDB-lite"/>
    </source>
</evidence>
<keyword evidence="8" id="KW-1185">Reference proteome</keyword>
<keyword evidence="1" id="KW-0479">Metal-binding</keyword>
<dbReference type="GO" id="GO:0008270">
    <property type="term" value="F:zinc ion binding"/>
    <property type="evidence" value="ECO:0007669"/>
    <property type="project" value="UniProtKB-KW"/>
</dbReference>
<evidence type="ECO:0000256" key="4">
    <source>
        <dbReference type="PROSITE-ProRule" id="PRU00027"/>
    </source>
</evidence>
<name>A0AA39IPD2_9BILA</name>
<evidence type="ECO:0000256" key="1">
    <source>
        <dbReference type="ARBA" id="ARBA00022723"/>
    </source>
</evidence>
<feature type="region of interest" description="Disordered" evidence="5">
    <location>
        <begin position="152"/>
        <end position="188"/>
    </location>
</feature>
<evidence type="ECO:0000256" key="3">
    <source>
        <dbReference type="ARBA" id="ARBA00022833"/>
    </source>
</evidence>
<keyword evidence="3" id="KW-0862">Zinc</keyword>
<dbReference type="EMBL" id="JAUCMV010000001">
    <property type="protein sequence ID" value="KAK0427032.1"/>
    <property type="molecule type" value="Genomic_DNA"/>
</dbReference>
<reference evidence="7" key="1">
    <citation type="submission" date="2023-06" db="EMBL/GenBank/DDBJ databases">
        <title>Genomic analysis of the entomopathogenic nematode Steinernema hermaphroditum.</title>
        <authorList>
            <person name="Schwarz E.M."/>
            <person name="Heppert J.K."/>
            <person name="Baniya A."/>
            <person name="Schwartz H.T."/>
            <person name="Tan C.-H."/>
            <person name="Antoshechkin I."/>
            <person name="Sternberg P.W."/>
            <person name="Goodrich-Blair H."/>
            <person name="Dillman A.R."/>
        </authorList>
    </citation>
    <scope>NUCLEOTIDE SEQUENCE</scope>
    <source>
        <strain evidence="7">PS9179</strain>
        <tissue evidence="7">Whole animal</tissue>
    </source>
</reference>
<dbReference type="PROSITE" id="PS50808">
    <property type="entry name" value="ZF_BED"/>
    <property type="match status" value="1"/>
</dbReference>
<evidence type="ECO:0000256" key="2">
    <source>
        <dbReference type="ARBA" id="ARBA00022771"/>
    </source>
</evidence>
<dbReference type="SMART" id="SM00614">
    <property type="entry name" value="ZnF_BED"/>
    <property type="match status" value="1"/>
</dbReference>
<proteinExistence type="predicted"/>
<gene>
    <name evidence="7" type="ORF">QR680_010030</name>
</gene>
<feature type="region of interest" description="Disordered" evidence="5">
    <location>
        <begin position="289"/>
        <end position="310"/>
    </location>
</feature>
<evidence type="ECO:0000313" key="8">
    <source>
        <dbReference type="Proteomes" id="UP001175271"/>
    </source>
</evidence>
<keyword evidence="2 4" id="KW-0863">Zinc-finger</keyword>
<protein>
    <recommendedName>
        <fullName evidence="6">BED-type domain-containing protein</fullName>
    </recommendedName>
</protein>